<keyword evidence="3" id="KW-0847">Vitamin C</keyword>
<protein>
    <submittedName>
        <fullName evidence="10">Tubulin-tyrosine ligase family protein</fullName>
    </submittedName>
</protein>
<keyword evidence="5" id="KW-0560">Oxidoreductase</keyword>
<dbReference type="RefSeq" id="WP_067034055.1">
    <property type="nucleotide sequence ID" value="NZ_FLRA01000010.1"/>
</dbReference>
<dbReference type="SMART" id="SM00702">
    <property type="entry name" value="P4Hc"/>
    <property type="match status" value="1"/>
</dbReference>
<dbReference type="Proteomes" id="UP000092871">
    <property type="component" value="Unassembled WGS sequence"/>
</dbReference>
<gene>
    <name evidence="10" type="ORF">MGA5115_01430</name>
    <name evidence="11" type="ORF">MGA5116_02851</name>
</gene>
<reference evidence="11 12" key="2">
    <citation type="submission" date="2016-06" db="EMBL/GenBank/DDBJ databases">
        <authorList>
            <person name="Rodrigo-Torres L."/>
            <person name="Arahal D.R."/>
        </authorList>
    </citation>
    <scope>NUCLEOTIDE SEQUENCE [LARGE SCALE GENOMIC DNA]</scope>
    <source>
        <strain evidence="11 12">CECT 5116</strain>
    </source>
</reference>
<evidence type="ECO:0000313" key="13">
    <source>
        <dbReference type="Proteomes" id="UP000092871"/>
    </source>
</evidence>
<dbReference type="AlphaFoldDB" id="A0A1C3JQK4"/>
<dbReference type="PANTHER" id="PTHR10869">
    <property type="entry name" value="PROLYL 4-HYDROXYLASE ALPHA SUBUNIT"/>
    <property type="match status" value="1"/>
</dbReference>
<dbReference type="PANTHER" id="PTHR10869:SF246">
    <property type="entry name" value="TRANSMEMBRANE PROLYL 4-HYDROXYLASE"/>
    <property type="match status" value="1"/>
</dbReference>
<name>A0A1C3JQK4_9GAMM</name>
<keyword evidence="4" id="KW-0223">Dioxygenase</keyword>
<evidence type="ECO:0000313" key="11">
    <source>
        <dbReference type="EMBL" id="SBT22236.1"/>
    </source>
</evidence>
<dbReference type="GO" id="GO:0031418">
    <property type="term" value="F:L-ascorbic acid binding"/>
    <property type="evidence" value="ECO:0007669"/>
    <property type="project" value="UniProtKB-KW"/>
</dbReference>
<dbReference type="InterPro" id="IPR004344">
    <property type="entry name" value="TTL/TTLL_fam"/>
</dbReference>
<dbReference type="Gene3D" id="3.30.470.20">
    <property type="entry name" value="ATP-grasp fold, B domain"/>
    <property type="match status" value="1"/>
</dbReference>
<evidence type="ECO:0000256" key="7">
    <source>
        <dbReference type="PROSITE-ProRule" id="PRU00409"/>
    </source>
</evidence>
<evidence type="ECO:0000256" key="4">
    <source>
        <dbReference type="ARBA" id="ARBA00022964"/>
    </source>
</evidence>
<organism evidence="10 13">
    <name type="scientific">Marinomonas gallaica</name>
    <dbReference type="NCBI Taxonomy" id="1806667"/>
    <lineage>
        <taxon>Bacteria</taxon>
        <taxon>Pseudomonadati</taxon>
        <taxon>Pseudomonadota</taxon>
        <taxon>Gammaproteobacteria</taxon>
        <taxon>Oceanospirillales</taxon>
        <taxon>Oceanospirillaceae</taxon>
        <taxon>Marinomonas</taxon>
    </lineage>
</organism>
<keyword evidence="12" id="KW-1185">Reference proteome</keyword>
<proteinExistence type="predicted"/>
<evidence type="ECO:0000259" key="8">
    <source>
        <dbReference type="PROSITE" id="PS50975"/>
    </source>
</evidence>
<dbReference type="Pfam" id="PF13640">
    <property type="entry name" value="2OG-FeII_Oxy_3"/>
    <property type="match status" value="1"/>
</dbReference>
<dbReference type="EMBL" id="FLRA01000010">
    <property type="protein sequence ID" value="SBT17320.1"/>
    <property type="molecule type" value="Genomic_DNA"/>
</dbReference>
<evidence type="ECO:0000313" key="10">
    <source>
        <dbReference type="EMBL" id="SBT17320.1"/>
    </source>
</evidence>
<dbReference type="InterPro" id="IPR044862">
    <property type="entry name" value="Pro_4_hyd_alph_FE2OG_OXY"/>
</dbReference>
<comment type="cofactor">
    <cofactor evidence="1">
        <name>L-ascorbate</name>
        <dbReference type="ChEBI" id="CHEBI:38290"/>
    </cofactor>
</comment>
<keyword evidence="10" id="KW-0436">Ligase</keyword>
<keyword evidence="7" id="KW-0067">ATP-binding</keyword>
<dbReference type="OrthoDB" id="269774at2"/>
<dbReference type="InterPro" id="IPR006620">
    <property type="entry name" value="Pro_4_hyd_alph"/>
</dbReference>
<dbReference type="GO" id="GO:0004656">
    <property type="term" value="F:procollagen-proline 4-dioxygenase activity"/>
    <property type="evidence" value="ECO:0007669"/>
    <property type="project" value="TreeGrafter"/>
</dbReference>
<dbReference type="PROSITE" id="PS50975">
    <property type="entry name" value="ATP_GRASP"/>
    <property type="match status" value="1"/>
</dbReference>
<evidence type="ECO:0000256" key="1">
    <source>
        <dbReference type="ARBA" id="ARBA00001961"/>
    </source>
</evidence>
<keyword evidence="7" id="KW-0547">Nucleotide-binding</keyword>
<evidence type="ECO:0000256" key="2">
    <source>
        <dbReference type="ARBA" id="ARBA00022723"/>
    </source>
</evidence>
<feature type="domain" description="Fe2OG dioxygenase" evidence="9">
    <location>
        <begin position="95"/>
        <end position="205"/>
    </location>
</feature>
<evidence type="ECO:0000256" key="6">
    <source>
        <dbReference type="ARBA" id="ARBA00023004"/>
    </source>
</evidence>
<dbReference type="Proteomes" id="UP000092840">
    <property type="component" value="Unassembled WGS sequence"/>
</dbReference>
<dbReference type="InterPro" id="IPR011761">
    <property type="entry name" value="ATP-grasp"/>
</dbReference>
<dbReference type="InterPro" id="IPR005123">
    <property type="entry name" value="Oxoglu/Fe-dep_dioxygenase_dom"/>
</dbReference>
<dbReference type="Pfam" id="PF03133">
    <property type="entry name" value="TTL"/>
    <property type="match status" value="2"/>
</dbReference>
<dbReference type="EMBL" id="FLRB01000016">
    <property type="protein sequence ID" value="SBT22236.1"/>
    <property type="molecule type" value="Genomic_DNA"/>
</dbReference>
<keyword evidence="2" id="KW-0479">Metal-binding</keyword>
<evidence type="ECO:0000256" key="5">
    <source>
        <dbReference type="ARBA" id="ARBA00023002"/>
    </source>
</evidence>
<evidence type="ECO:0000313" key="12">
    <source>
        <dbReference type="Proteomes" id="UP000092840"/>
    </source>
</evidence>
<dbReference type="GO" id="GO:0005524">
    <property type="term" value="F:ATP binding"/>
    <property type="evidence" value="ECO:0007669"/>
    <property type="project" value="UniProtKB-UniRule"/>
</dbReference>
<accession>A0A1C3JQK4</accession>
<dbReference type="InterPro" id="IPR045054">
    <property type="entry name" value="P4HA-like"/>
</dbReference>
<dbReference type="GO" id="GO:0016874">
    <property type="term" value="F:ligase activity"/>
    <property type="evidence" value="ECO:0007669"/>
    <property type="project" value="UniProtKB-KW"/>
</dbReference>
<dbReference type="Gene3D" id="2.60.120.620">
    <property type="entry name" value="q2cbj1_9rhob like domain"/>
    <property type="match status" value="1"/>
</dbReference>
<keyword evidence="6" id="KW-0408">Iron</keyword>
<reference evidence="10 13" key="1">
    <citation type="submission" date="2016-06" db="EMBL/GenBank/DDBJ databases">
        <authorList>
            <person name="Kjaerup R.B."/>
            <person name="Dalgaard T.S."/>
            <person name="Juul-Madsen H.R."/>
        </authorList>
    </citation>
    <scope>NUCLEOTIDE SEQUENCE [LARGE SCALE GENOMIC DNA]</scope>
    <source>
        <strain evidence="10 13">CECT 5115</strain>
    </source>
</reference>
<evidence type="ECO:0000259" key="9">
    <source>
        <dbReference type="PROSITE" id="PS51471"/>
    </source>
</evidence>
<dbReference type="GO" id="GO:0005506">
    <property type="term" value="F:iron ion binding"/>
    <property type="evidence" value="ECO:0007669"/>
    <property type="project" value="InterPro"/>
</dbReference>
<feature type="domain" description="ATP-grasp" evidence="8">
    <location>
        <begin position="489"/>
        <end position="536"/>
    </location>
</feature>
<sequence length="548" mass="61648">MMDFAPVKTEYADTTVLNAVPFVGFKDDVLTPEECDYLIALASGKMQRAKVSLDKDSDIIDGRSGSNCWLRYTEDETVRCIGQRIADRVGIPLENAEAMQVIHYGPEQEYRSHYDAYDLTSERGQRCCRYGGQRLVTALVYLNNVTQGGGTRFAKLNTEVKAKQGRMALFNNVGDDYLFAHKDSLHAGEPVVEGEKWAFNIWFHARPMTEKQDFQLYPNIEQSTAKSSTQTASALPSGSTSFMANKTNRATHIFQHAINQLDPILIKKAQPICFTYWDTYGDSHPDLTDLSDATRVLKLIDRRITNPLANKAALAQALMDHNLESLAPKTYFTVHDAVDHKGEPTPIWFIKNAYGTGGKGMQCVANNDLANIDLKTNHIIQAGVTDLALFEEKKFTVRVYCLVWRHKIYLYQNGFLVVHGVAYDPDSTDYRVQIDHTGYQNANGHVKMIQLIHYPDYARCYPTIKALVKHLSPVLEDTRLAADDSSYTLLGIDVLLRNDGSARLLEINTVPNFIHTHEIINQVNIPFFTAALRTMLGDSSVVLEDIHE</sequence>
<dbReference type="PROSITE" id="PS51471">
    <property type="entry name" value="FE2OG_OXY"/>
    <property type="match status" value="1"/>
</dbReference>
<dbReference type="SUPFAM" id="SSF56059">
    <property type="entry name" value="Glutathione synthetase ATP-binding domain-like"/>
    <property type="match status" value="1"/>
</dbReference>
<evidence type="ECO:0000256" key="3">
    <source>
        <dbReference type="ARBA" id="ARBA00022896"/>
    </source>
</evidence>